<evidence type="ECO:0008006" key="4">
    <source>
        <dbReference type="Google" id="ProtNLM"/>
    </source>
</evidence>
<gene>
    <name evidence="2" type="ORF">OGH68_35980</name>
</gene>
<evidence type="ECO:0000313" key="2">
    <source>
        <dbReference type="EMBL" id="UYQ66318.1"/>
    </source>
</evidence>
<protein>
    <recommendedName>
        <fullName evidence="4">Lipoprotein</fullName>
    </recommendedName>
</protein>
<reference evidence="2" key="1">
    <citation type="submission" date="2022-10" db="EMBL/GenBank/DDBJ databases">
        <title>Cytochrome P450 Catalyzes Benzene Ring Formation in the Biosynthesis of Trialkyl-Substituted Aromatic Polyketides.</title>
        <authorList>
            <person name="Zhao E."/>
            <person name="Ge H."/>
        </authorList>
    </citation>
    <scope>NUCLEOTIDE SEQUENCE</scope>
    <source>
        <strain evidence="2">NA0869</strain>
    </source>
</reference>
<dbReference type="PROSITE" id="PS51257">
    <property type="entry name" value="PROKAR_LIPOPROTEIN"/>
    <property type="match status" value="1"/>
</dbReference>
<evidence type="ECO:0000256" key="1">
    <source>
        <dbReference type="SAM" id="MobiDB-lite"/>
    </source>
</evidence>
<evidence type="ECO:0000313" key="3">
    <source>
        <dbReference type="Proteomes" id="UP001163878"/>
    </source>
</evidence>
<organism evidence="2 3">
    <name type="scientific">Streptomyces peucetius</name>
    <dbReference type="NCBI Taxonomy" id="1950"/>
    <lineage>
        <taxon>Bacteria</taxon>
        <taxon>Bacillati</taxon>
        <taxon>Actinomycetota</taxon>
        <taxon>Actinomycetes</taxon>
        <taxon>Kitasatosporales</taxon>
        <taxon>Streptomycetaceae</taxon>
        <taxon>Streptomyces</taxon>
    </lineage>
</organism>
<accession>A0ABY6IH42</accession>
<name>A0ABY6IH42_STRPE</name>
<dbReference type="EMBL" id="CP107567">
    <property type="protein sequence ID" value="UYQ66318.1"/>
    <property type="molecule type" value="Genomic_DNA"/>
</dbReference>
<feature type="region of interest" description="Disordered" evidence="1">
    <location>
        <begin position="116"/>
        <end position="146"/>
    </location>
</feature>
<proteinExistence type="predicted"/>
<feature type="compositionally biased region" description="Basic and acidic residues" evidence="1">
    <location>
        <begin position="43"/>
        <end position="54"/>
    </location>
</feature>
<dbReference type="RefSeq" id="WP_264249805.1">
    <property type="nucleotide sequence ID" value="NZ_CP107567.1"/>
</dbReference>
<sequence>MLNIKGKSLPAERRAAVTFAVVTVVALGFTGCGGSGDSGGSGKKHEVASLEKGNKKPSAAASSADADGGRPRLRVDSTEDEVRALYNAYYSCLQQHGGKAEQVTGPKSGGEYVLGSPEDEQQPAEAVKACEKKNPLPPPETDPQQNPNYAENFRAWVACINDRGLRIKALPDGSGWNWDSSISEEEKGSARVEKIIRDCEIEAFK</sequence>
<keyword evidence="3" id="KW-1185">Reference proteome</keyword>
<dbReference type="Proteomes" id="UP001163878">
    <property type="component" value="Chromosome"/>
</dbReference>
<feature type="region of interest" description="Disordered" evidence="1">
    <location>
        <begin position="34"/>
        <end position="75"/>
    </location>
</feature>